<dbReference type="InterPro" id="IPR052172">
    <property type="entry name" value="UxaA_altronate/galactarate_dh"/>
</dbReference>
<gene>
    <name evidence="2" type="ORF">S01H1_81867</name>
</gene>
<dbReference type="AlphaFoldDB" id="X0XRH3"/>
<organism evidence="2">
    <name type="scientific">marine sediment metagenome</name>
    <dbReference type="NCBI Taxonomy" id="412755"/>
    <lineage>
        <taxon>unclassified sequences</taxon>
        <taxon>metagenomes</taxon>
        <taxon>ecological metagenomes</taxon>
    </lineage>
</organism>
<protein>
    <recommendedName>
        <fullName evidence="1">D-galactarate/Altronate dehydratase second domain-containing protein</fullName>
    </recommendedName>
</protein>
<dbReference type="GO" id="GO:0019698">
    <property type="term" value="P:D-galacturonate catabolic process"/>
    <property type="evidence" value="ECO:0007669"/>
    <property type="project" value="TreeGrafter"/>
</dbReference>
<dbReference type="InterPro" id="IPR007392">
    <property type="entry name" value="GD_AH_second"/>
</dbReference>
<dbReference type="Pfam" id="PF04295">
    <property type="entry name" value="GD_AH_second"/>
    <property type="match status" value="1"/>
</dbReference>
<dbReference type="GO" id="GO:0016829">
    <property type="term" value="F:lyase activity"/>
    <property type="evidence" value="ECO:0007669"/>
    <property type="project" value="InterPro"/>
</dbReference>
<sequence>MITTFQGYERLDGSVGVRNRIVVMAVADCAEPVARMIAGGVEGVVAISQHHGCIAGEMVANTLIGAGKNPNVAGVLLVGMGCEGMSVDSLGNV</sequence>
<feature type="domain" description="D-galactarate/Altronate dehydratase second" evidence="1">
    <location>
        <begin position="7"/>
        <end position="90"/>
    </location>
</feature>
<dbReference type="PANTHER" id="PTHR30536">
    <property type="entry name" value="ALTRONATE/GALACTARATE DEHYDRATASE"/>
    <property type="match status" value="1"/>
</dbReference>
<dbReference type="PANTHER" id="PTHR30536:SF5">
    <property type="entry name" value="ALTRONATE DEHYDRATASE"/>
    <property type="match status" value="1"/>
</dbReference>
<proteinExistence type="predicted"/>
<evidence type="ECO:0000313" key="2">
    <source>
        <dbReference type="EMBL" id="GAG45789.1"/>
    </source>
</evidence>
<accession>X0XRH3</accession>
<evidence type="ECO:0000259" key="1">
    <source>
        <dbReference type="Pfam" id="PF04295"/>
    </source>
</evidence>
<comment type="caution">
    <text evidence="2">The sequence shown here is derived from an EMBL/GenBank/DDBJ whole genome shotgun (WGS) entry which is preliminary data.</text>
</comment>
<reference evidence="2" key="1">
    <citation type="journal article" date="2014" name="Front. Microbiol.">
        <title>High frequency of phylogenetically diverse reductive dehalogenase-homologous genes in deep subseafloor sedimentary metagenomes.</title>
        <authorList>
            <person name="Kawai M."/>
            <person name="Futagami T."/>
            <person name="Toyoda A."/>
            <person name="Takaki Y."/>
            <person name="Nishi S."/>
            <person name="Hori S."/>
            <person name="Arai W."/>
            <person name="Tsubouchi T."/>
            <person name="Morono Y."/>
            <person name="Uchiyama I."/>
            <person name="Ito T."/>
            <person name="Fujiyama A."/>
            <person name="Inagaki F."/>
            <person name="Takami H."/>
        </authorList>
    </citation>
    <scope>NUCLEOTIDE SEQUENCE</scope>
    <source>
        <strain evidence="2">Expedition CK06-06</strain>
    </source>
</reference>
<name>X0XRH3_9ZZZZ</name>
<feature type="non-terminal residue" evidence="2">
    <location>
        <position position="93"/>
    </location>
</feature>
<dbReference type="EMBL" id="BARS01055449">
    <property type="protein sequence ID" value="GAG45789.1"/>
    <property type="molecule type" value="Genomic_DNA"/>
</dbReference>